<evidence type="ECO:0000313" key="2">
    <source>
        <dbReference type="EMBL" id="MBM7810631.1"/>
    </source>
</evidence>
<keyword evidence="1" id="KW-1133">Transmembrane helix</keyword>
<name>A0ABS2S302_9PSEU</name>
<evidence type="ECO:0000313" key="3">
    <source>
        <dbReference type="Proteomes" id="UP001195724"/>
    </source>
</evidence>
<keyword evidence="3" id="KW-1185">Reference proteome</keyword>
<evidence type="ECO:0000256" key="1">
    <source>
        <dbReference type="SAM" id="Phobius"/>
    </source>
</evidence>
<dbReference type="RefSeq" id="WP_204841576.1">
    <property type="nucleotide sequence ID" value="NZ_JAFBCL010000001.1"/>
</dbReference>
<comment type="caution">
    <text evidence="2">The sequence shown here is derived from an EMBL/GenBank/DDBJ whole genome shotgun (WGS) entry which is preliminary data.</text>
</comment>
<reference evidence="2 3" key="1">
    <citation type="submission" date="2021-01" db="EMBL/GenBank/DDBJ databases">
        <title>Sequencing the genomes of 1000 actinobacteria strains.</title>
        <authorList>
            <person name="Klenk H.-P."/>
        </authorList>
    </citation>
    <scope>NUCLEOTIDE SEQUENCE [LARGE SCALE GENOMIC DNA]</scope>
    <source>
        <strain evidence="2 3">DSM 44581</strain>
    </source>
</reference>
<proteinExistence type="predicted"/>
<gene>
    <name evidence="2" type="ORF">JOE68_001496</name>
</gene>
<keyword evidence="1" id="KW-0472">Membrane</keyword>
<accession>A0ABS2S302</accession>
<protein>
    <submittedName>
        <fullName evidence="2">Iron-regulated membrane protein</fullName>
    </submittedName>
</protein>
<feature type="transmembrane region" description="Helical" evidence="1">
    <location>
        <begin position="35"/>
        <end position="56"/>
    </location>
</feature>
<dbReference type="Proteomes" id="UP001195724">
    <property type="component" value="Unassembled WGS sequence"/>
</dbReference>
<organism evidence="2 3">
    <name type="scientific">Saccharothrix algeriensis</name>
    <dbReference type="NCBI Taxonomy" id="173560"/>
    <lineage>
        <taxon>Bacteria</taxon>
        <taxon>Bacillati</taxon>
        <taxon>Actinomycetota</taxon>
        <taxon>Actinomycetes</taxon>
        <taxon>Pseudonocardiales</taxon>
        <taxon>Pseudonocardiaceae</taxon>
        <taxon>Saccharothrix</taxon>
    </lineage>
</organism>
<keyword evidence="1" id="KW-0812">Transmembrane</keyword>
<sequence length="57" mass="6238">MNDRGWGAGEAAVCWLPRRRQGRHARARPPAASPAWVSALLGMVLLVSLLLLLLTYV</sequence>
<dbReference type="EMBL" id="JAFBCL010000001">
    <property type="protein sequence ID" value="MBM7810631.1"/>
    <property type="molecule type" value="Genomic_DNA"/>
</dbReference>